<name>A0A6C0IVU2_9ZZZZ</name>
<evidence type="ECO:0000313" key="1">
    <source>
        <dbReference type="EMBL" id="QHT97368.1"/>
    </source>
</evidence>
<dbReference type="AlphaFoldDB" id="A0A6C0IVU2"/>
<protein>
    <recommendedName>
        <fullName evidence="2">CHCH domain-containing protein</fullName>
    </recommendedName>
</protein>
<sequence length="62" mass="7503">MPITASMIEYHKNQNESEKNKNIMECKKINELFWDCVLKTKSSINCGEYYFNLKRCMEKYKI</sequence>
<accession>A0A6C0IVU2</accession>
<reference evidence="1" key="1">
    <citation type="journal article" date="2020" name="Nature">
        <title>Giant virus diversity and host interactions through global metagenomics.</title>
        <authorList>
            <person name="Schulz F."/>
            <person name="Roux S."/>
            <person name="Paez-Espino D."/>
            <person name="Jungbluth S."/>
            <person name="Walsh D.A."/>
            <person name="Denef V.J."/>
            <person name="McMahon K.D."/>
            <person name="Konstantinidis K.T."/>
            <person name="Eloe-Fadrosh E.A."/>
            <person name="Kyrpides N.C."/>
            <person name="Woyke T."/>
        </authorList>
    </citation>
    <scope>NUCLEOTIDE SEQUENCE</scope>
    <source>
        <strain evidence="1">GVMAG-M-3300025138-11</strain>
    </source>
</reference>
<evidence type="ECO:0008006" key="2">
    <source>
        <dbReference type="Google" id="ProtNLM"/>
    </source>
</evidence>
<proteinExistence type="predicted"/>
<organism evidence="1">
    <name type="scientific">viral metagenome</name>
    <dbReference type="NCBI Taxonomy" id="1070528"/>
    <lineage>
        <taxon>unclassified sequences</taxon>
        <taxon>metagenomes</taxon>
        <taxon>organismal metagenomes</taxon>
    </lineage>
</organism>
<dbReference type="EMBL" id="MN740275">
    <property type="protein sequence ID" value="QHT97368.1"/>
    <property type="molecule type" value="Genomic_DNA"/>
</dbReference>